<evidence type="ECO:0000313" key="2">
    <source>
        <dbReference type="Proteomes" id="UP000037178"/>
    </source>
</evidence>
<dbReference type="EMBL" id="LFTY01000002">
    <property type="protein sequence ID" value="KMW58589.1"/>
    <property type="molecule type" value="Genomic_DNA"/>
</dbReference>
<reference evidence="1 2" key="1">
    <citation type="submission" date="2015-06" db="EMBL/GenBank/DDBJ databases">
        <title>Draft genome sequence of an Alphaproteobacteria species associated to the Mediterranean sponge Oscarella lobularis.</title>
        <authorList>
            <person name="Jourda C."/>
            <person name="Santini S."/>
            <person name="Claverie J.-M."/>
        </authorList>
    </citation>
    <scope>NUCLEOTIDE SEQUENCE [LARGE SCALE GENOMIC DNA]</scope>
    <source>
        <strain evidence="1">IGS</strain>
    </source>
</reference>
<organism evidence="1 2">
    <name type="scientific">Candidatus Rhodobacter oscarellae</name>
    <dbReference type="NCBI Taxonomy" id="1675527"/>
    <lineage>
        <taxon>Bacteria</taxon>
        <taxon>Pseudomonadati</taxon>
        <taxon>Pseudomonadota</taxon>
        <taxon>Alphaproteobacteria</taxon>
        <taxon>Rhodobacterales</taxon>
        <taxon>Rhodobacter group</taxon>
        <taxon>Rhodobacter</taxon>
    </lineage>
</organism>
<comment type="caution">
    <text evidence="1">The sequence shown here is derived from an EMBL/GenBank/DDBJ whole genome shotgun (WGS) entry which is preliminary data.</text>
</comment>
<name>A0A0J9EA97_9RHOB</name>
<dbReference type="AlphaFoldDB" id="A0A0J9EA97"/>
<keyword evidence="2" id="KW-1185">Reference proteome</keyword>
<proteinExistence type="predicted"/>
<sequence>MADLSLQAEDFEPECGQTDGTFAHGIERLLGVMAAAQDMTVQTPATIAPQTS</sequence>
<dbReference type="Proteomes" id="UP000037178">
    <property type="component" value="Unassembled WGS sequence"/>
</dbReference>
<protein>
    <submittedName>
        <fullName evidence="1">Uncharacterized protein</fullName>
    </submittedName>
</protein>
<evidence type="ECO:0000313" key="1">
    <source>
        <dbReference type="EMBL" id="KMW58589.1"/>
    </source>
</evidence>
<accession>A0A0J9EA97</accession>
<gene>
    <name evidence="1" type="ORF">AIOL_003567</name>
</gene>